<sequence length="217" mass="24261">MTDDIPFKDAHLRFDNAIHDLIGMRWTEVHRCEGTNHHTDCQCAGTTKAWQPSLYTQIRDELEGLSGPSGKGTSTSRPPLWVDGADWLTKVDRAVEKWTPHGDGGTVARLDDLSRHNFGPDDTGWLHKAGKELTTWVAKALTLLEGEEVRRFDVIAPCPNCGTQTVRRQDTGGDWVRQTALQLTIHGCTCVACGTWWDRDHLTFLAEVIGCERKELA</sequence>
<feature type="domain" description="DUF7341" evidence="2">
    <location>
        <begin position="7"/>
        <end position="144"/>
    </location>
</feature>
<reference evidence="3 4" key="1">
    <citation type="submission" date="2018-07" db="EMBL/GenBank/DDBJ databases">
        <authorList>
            <person name="Washington J.M."/>
            <person name="Garlena R.A."/>
            <person name="Russell D.A."/>
            <person name="Pope W.H."/>
            <person name="Jacobs-Sera D."/>
            <person name="Hatfull G.F."/>
        </authorList>
    </citation>
    <scope>NUCLEOTIDE SEQUENCE [LARGE SCALE GENOMIC DNA]</scope>
</reference>
<dbReference type="Proteomes" id="UP000264531">
    <property type="component" value="Segment"/>
</dbReference>
<feature type="domain" description="DUF7340" evidence="1">
    <location>
        <begin position="150"/>
        <end position="211"/>
    </location>
</feature>
<name>A0A385E1T4_9CAUD</name>
<gene>
    <name evidence="3" type="primary">100</name>
    <name evidence="3" type="ORF">SEA_PHISTORY_100</name>
</gene>
<evidence type="ECO:0000313" key="4">
    <source>
        <dbReference type="Proteomes" id="UP000264531"/>
    </source>
</evidence>
<dbReference type="EMBL" id="MH651185">
    <property type="protein sequence ID" value="AXQ64805.1"/>
    <property type="molecule type" value="Genomic_DNA"/>
</dbReference>
<dbReference type="KEGG" id="vg:54999343"/>
<evidence type="ECO:0000259" key="2">
    <source>
        <dbReference type="Pfam" id="PF24030"/>
    </source>
</evidence>
<dbReference type="InterPro" id="IPR055765">
    <property type="entry name" value="DUF7341"/>
</dbReference>
<organism evidence="3 4">
    <name type="scientific">Gordonia phage Phistory</name>
    <dbReference type="NCBI Taxonomy" id="2301694"/>
    <lineage>
        <taxon>Viruses</taxon>
        <taxon>Duplodnaviria</taxon>
        <taxon>Heunggongvirae</taxon>
        <taxon>Uroviricota</taxon>
        <taxon>Caudoviricetes</taxon>
        <taxon>Langleyhallvirinae</taxon>
        <taxon>Phistoryvirus</taxon>
        <taxon>Phistoryvirus phistory</taxon>
    </lineage>
</organism>
<evidence type="ECO:0000259" key="1">
    <source>
        <dbReference type="Pfam" id="PF24029"/>
    </source>
</evidence>
<dbReference type="RefSeq" id="YP_009808441.1">
    <property type="nucleotide sequence ID" value="NC_048040.1"/>
</dbReference>
<evidence type="ECO:0000313" key="3">
    <source>
        <dbReference type="EMBL" id="AXQ64805.1"/>
    </source>
</evidence>
<dbReference type="InterPro" id="IPR055764">
    <property type="entry name" value="DUF7340"/>
</dbReference>
<protein>
    <submittedName>
        <fullName evidence="3">Uncharacterized protein</fullName>
    </submittedName>
</protein>
<dbReference type="Pfam" id="PF24029">
    <property type="entry name" value="DUF7340"/>
    <property type="match status" value="1"/>
</dbReference>
<accession>A0A385E1T4</accession>
<keyword evidence="4" id="KW-1185">Reference proteome</keyword>
<dbReference type="Pfam" id="PF24030">
    <property type="entry name" value="DUF7341"/>
    <property type="match status" value="1"/>
</dbReference>
<proteinExistence type="predicted"/>
<dbReference type="GeneID" id="54999343"/>